<protein>
    <submittedName>
        <fullName evidence="2">Uncharacterized protein</fullName>
    </submittedName>
</protein>
<proteinExistence type="predicted"/>
<accession>A0AAD6ZKX7</accession>
<comment type="caution">
    <text evidence="2">The sequence shown here is derived from an EMBL/GenBank/DDBJ whole genome shotgun (WGS) entry which is preliminary data.</text>
</comment>
<evidence type="ECO:0000313" key="3">
    <source>
        <dbReference type="Proteomes" id="UP001218218"/>
    </source>
</evidence>
<gene>
    <name evidence="2" type="ORF">DFH08DRAFT_884572</name>
</gene>
<dbReference type="AlphaFoldDB" id="A0AAD6ZKX7"/>
<feature type="region of interest" description="Disordered" evidence="1">
    <location>
        <begin position="16"/>
        <end position="35"/>
    </location>
</feature>
<sequence>MAAFYPELSSRCSLAQHTITGSGGGPSKSPRSFHKCLSCRPPPPWSFPAVPDTPLDLRKVSPQDRQSAGASRDPGIQPFKSSSLPPSSPQSSLGSKLALIEAVYVCASPCAGYASRLPQRILCRTPRPPPLPRGLDSHAPPFVLHPRAASPQTLLSESPIVWHAVPVSSLDVHDPTLVHSASRRLARLHAHRPDALRLLRLAYTTSASSSPCASSAFLPRDTLPLDSAAPSTPIWCLHLRVQRRAQEGREWGGVCD</sequence>
<keyword evidence="3" id="KW-1185">Reference proteome</keyword>
<name>A0AAD6ZKX7_9AGAR</name>
<feature type="compositionally biased region" description="Low complexity" evidence="1">
    <location>
        <begin position="81"/>
        <end position="91"/>
    </location>
</feature>
<reference evidence="2" key="1">
    <citation type="submission" date="2023-03" db="EMBL/GenBank/DDBJ databases">
        <title>Massive genome expansion in bonnet fungi (Mycena s.s.) driven by repeated elements and novel gene families across ecological guilds.</title>
        <authorList>
            <consortium name="Lawrence Berkeley National Laboratory"/>
            <person name="Harder C.B."/>
            <person name="Miyauchi S."/>
            <person name="Viragh M."/>
            <person name="Kuo A."/>
            <person name="Thoen E."/>
            <person name="Andreopoulos B."/>
            <person name="Lu D."/>
            <person name="Skrede I."/>
            <person name="Drula E."/>
            <person name="Henrissat B."/>
            <person name="Morin E."/>
            <person name="Kohler A."/>
            <person name="Barry K."/>
            <person name="LaButti K."/>
            <person name="Morin E."/>
            <person name="Salamov A."/>
            <person name="Lipzen A."/>
            <person name="Mereny Z."/>
            <person name="Hegedus B."/>
            <person name="Baldrian P."/>
            <person name="Stursova M."/>
            <person name="Weitz H."/>
            <person name="Taylor A."/>
            <person name="Grigoriev I.V."/>
            <person name="Nagy L.G."/>
            <person name="Martin F."/>
            <person name="Kauserud H."/>
        </authorList>
    </citation>
    <scope>NUCLEOTIDE SEQUENCE</scope>
    <source>
        <strain evidence="2">CBHHK002</strain>
    </source>
</reference>
<organism evidence="2 3">
    <name type="scientific">Mycena albidolilacea</name>
    <dbReference type="NCBI Taxonomy" id="1033008"/>
    <lineage>
        <taxon>Eukaryota</taxon>
        <taxon>Fungi</taxon>
        <taxon>Dikarya</taxon>
        <taxon>Basidiomycota</taxon>
        <taxon>Agaricomycotina</taxon>
        <taxon>Agaricomycetes</taxon>
        <taxon>Agaricomycetidae</taxon>
        <taxon>Agaricales</taxon>
        <taxon>Marasmiineae</taxon>
        <taxon>Mycenaceae</taxon>
        <taxon>Mycena</taxon>
    </lineage>
</organism>
<evidence type="ECO:0000256" key="1">
    <source>
        <dbReference type="SAM" id="MobiDB-lite"/>
    </source>
</evidence>
<dbReference type="Proteomes" id="UP001218218">
    <property type="component" value="Unassembled WGS sequence"/>
</dbReference>
<evidence type="ECO:0000313" key="2">
    <source>
        <dbReference type="EMBL" id="KAJ7327463.1"/>
    </source>
</evidence>
<feature type="region of interest" description="Disordered" evidence="1">
    <location>
        <begin position="47"/>
        <end position="91"/>
    </location>
</feature>
<dbReference type="EMBL" id="JARIHO010000041">
    <property type="protein sequence ID" value="KAJ7327463.1"/>
    <property type="molecule type" value="Genomic_DNA"/>
</dbReference>